<keyword evidence="10" id="KW-1185">Reference proteome</keyword>
<dbReference type="PANTHER" id="PTHR32338">
    <property type="entry name" value="N-ACETYL-GAMMA-GLUTAMYL-PHOSPHATE REDUCTASE, CHLOROPLASTIC-RELATED-RELATED"/>
    <property type="match status" value="1"/>
</dbReference>
<gene>
    <name evidence="6 9" type="primary">argC</name>
    <name evidence="9" type="ORF">GCM10011505_07320</name>
</gene>
<organism evidence="9 10">
    <name type="scientific">Tistrella bauzanensis</name>
    <dbReference type="NCBI Taxonomy" id="657419"/>
    <lineage>
        <taxon>Bacteria</taxon>
        <taxon>Pseudomonadati</taxon>
        <taxon>Pseudomonadota</taxon>
        <taxon>Alphaproteobacteria</taxon>
        <taxon>Geminicoccales</taxon>
        <taxon>Geminicoccaceae</taxon>
        <taxon>Tistrella</taxon>
    </lineage>
</organism>
<comment type="subcellular location">
    <subcellularLocation>
        <location evidence="6">Cytoplasm</location>
    </subcellularLocation>
</comment>
<dbReference type="EMBL" id="BMDZ01000005">
    <property type="protein sequence ID" value="GGB28585.1"/>
    <property type="molecule type" value="Genomic_DNA"/>
</dbReference>
<feature type="domain" description="Semialdehyde dehydrogenase NAD-binding" evidence="8">
    <location>
        <begin position="39"/>
        <end position="140"/>
    </location>
</feature>
<dbReference type="Gene3D" id="3.30.360.10">
    <property type="entry name" value="Dihydrodipicolinate Reductase, domain 2"/>
    <property type="match status" value="1"/>
</dbReference>
<dbReference type="CDD" id="cd23935">
    <property type="entry name" value="AGPR_2_C"/>
    <property type="match status" value="1"/>
</dbReference>
<comment type="catalytic activity">
    <reaction evidence="6">
        <text>N-acetyl-L-glutamate 5-semialdehyde + phosphate + NADP(+) = N-acetyl-L-glutamyl 5-phosphate + NADPH + H(+)</text>
        <dbReference type="Rhea" id="RHEA:21588"/>
        <dbReference type="ChEBI" id="CHEBI:15378"/>
        <dbReference type="ChEBI" id="CHEBI:29123"/>
        <dbReference type="ChEBI" id="CHEBI:43474"/>
        <dbReference type="ChEBI" id="CHEBI:57783"/>
        <dbReference type="ChEBI" id="CHEBI:57936"/>
        <dbReference type="ChEBI" id="CHEBI:58349"/>
        <dbReference type="EC" id="1.2.1.38"/>
    </reaction>
</comment>
<dbReference type="CDD" id="cd17896">
    <property type="entry name" value="AGPR_2_N"/>
    <property type="match status" value="1"/>
</dbReference>
<dbReference type="Pfam" id="PF22698">
    <property type="entry name" value="Semialdhyde_dhC_1"/>
    <property type="match status" value="1"/>
</dbReference>
<evidence type="ECO:0000256" key="5">
    <source>
        <dbReference type="ARBA" id="ARBA00023002"/>
    </source>
</evidence>
<dbReference type="InterPro" id="IPR010136">
    <property type="entry name" value="AGPR_type-2"/>
</dbReference>
<evidence type="ECO:0000256" key="7">
    <source>
        <dbReference type="PROSITE-ProRule" id="PRU10010"/>
    </source>
</evidence>
<dbReference type="NCBIfam" id="TIGR01851">
    <property type="entry name" value="argC_other"/>
    <property type="match status" value="1"/>
</dbReference>
<dbReference type="Gene3D" id="3.40.50.720">
    <property type="entry name" value="NAD(P)-binding Rossmann-like Domain"/>
    <property type="match status" value="1"/>
</dbReference>
<evidence type="ECO:0000313" key="9">
    <source>
        <dbReference type="EMBL" id="GGB28585.1"/>
    </source>
</evidence>
<reference evidence="10" key="1">
    <citation type="journal article" date="2019" name="Int. J. Syst. Evol. Microbiol.">
        <title>The Global Catalogue of Microorganisms (GCM) 10K type strain sequencing project: providing services to taxonomists for standard genome sequencing and annotation.</title>
        <authorList>
            <consortium name="The Broad Institute Genomics Platform"/>
            <consortium name="The Broad Institute Genome Sequencing Center for Infectious Disease"/>
            <person name="Wu L."/>
            <person name="Ma J."/>
        </authorList>
    </citation>
    <scope>NUCLEOTIDE SEQUENCE [LARGE SCALE GENOMIC DNA]</scope>
    <source>
        <strain evidence="10">CGMCC 1.10188</strain>
    </source>
</reference>
<evidence type="ECO:0000313" key="10">
    <source>
        <dbReference type="Proteomes" id="UP000603352"/>
    </source>
</evidence>
<evidence type="ECO:0000256" key="6">
    <source>
        <dbReference type="HAMAP-Rule" id="MF_01110"/>
    </source>
</evidence>
<comment type="pathway">
    <text evidence="6">Amino-acid biosynthesis; L-arginine biosynthesis; N(2)-acetyl-L-ornithine from L-glutamate: step 3/4.</text>
</comment>
<comment type="similarity">
    <text evidence="6">Belongs to the NAGSA dehydrogenase family. Type 2 subfamily.</text>
</comment>
<comment type="function">
    <text evidence="6">Catalyzes the NADPH-dependent reduction of N-acetyl-5-glutamyl phosphate to yield N-acetyl-L-glutamate 5-semialdehyde.</text>
</comment>
<evidence type="ECO:0000256" key="4">
    <source>
        <dbReference type="ARBA" id="ARBA00022857"/>
    </source>
</evidence>
<dbReference type="SUPFAM" id="SSF55347">
    <property type="entry name" value="Glyceraldehyde-3-phosphate dehydrogenase-like, C-terminal domain"/>
    <property type="match status" value="1"/>
</dbReference>
<evidence type="ECO:0000256" key="2">
    <source>
        <dbReference type="ARBA" id="ARBA00022571"/>
    </source>
</evidence>
<dbReference type="SUPFAM" id="SSF51735">
    <property type="entry name" value="NAD(P)-binding Rossmann-fold domains"/>
    <property type="match status" value="1"/>
</dbReference>
<dbReference type="InterPro" id="IPR000534">
    <property type="entry name" value="Semialdehyde_DH_NAD-bd"/>
</dbReference>
<proteinExistence type="inferred from homology"/>
<dbReference type="InterPro" id="IPR050085">
    <property type="entry name" value="AGPR"/>
</dbReference>
<dbReference type="InterPro" id="IPR023013">
    <property type="entry name" value="AGPR_AS"/>
</dbReference>
<dbReference type="HAMAP" id="MF_01110">
    <property type="entry name" value="ArgC_type2"/>
    <property type="match status" value="1"/>
</dbReference>
<dbReference type="InterPro" id="IPR036291">
    <property type="entry name" value="NAD(P)-bd_dom_sf"/>
</dbReference>
<keyword evidence="5 6" id="KW-0560">Oxidoreductase</keyword>
<keyword evidence="3 6" id="KW-0028">Amino-acid biosynthesis</keyword>
<dbReference type="SMART" id="SM00859">
    <property type="entry name" value="Semialdhyde_dh"/>
    <property type="match status" value="1"/>
</dbReference>
<dbReference type="InterPro" id="IPR058924">
    <property type="entry name" value="AGPR_dimerisation_dom"/>
</dbReference>
<name>A0ABQ1IAY9_9PROT</name>
<sequence>MRRVSHEAGACDIVRAAGGAPPASPTLAGAAHPMSGKPTVFIDGEAGTTGLQIRARLEGRDDLTLVSIAPDRRKDPEERRRLLNEVDVAVLCLPDAAAIESVSLIRNPAVKVLDASTAHRTAPDWVYGFPELLPAQRAAVAAASRVSNPGCYPTGFTALVRPLVDAGLIAADAALTVNAVSGFSGGGRQMVEDYEAASPAGREAAYPYGDYALTLEHKHLPEMAVYGGLDQSPLFVPAVGHFKCGMLVHVPLTASLLKPGTTAADVHAVLAARYAGEGFVGVAPQDGGDLLRDGKFLDPRALNGTNRIELFVFGHKSRGQILLAARLDNLGKGASGAAVQNLNLMLGLPEMAGLEAPLPLTDTIMT</sequence>
<keyword evidence="1 6" id="KW-0963">Cytoplasm</keyword>
<comment type="caution">
    <text evidence="9">The sequence shown here is derived from an EMBL/GenBank/DDBJ whole genome shotgun (WGS) entry which is preliminary data.</text>
</comment>
<dbReference type="Proteomes" id="UP000603352">
    <property type="component" value="Unassembled WGS sequence"/>
</dbReference>
<protein>
    <recommendedName>
        <fullName evidence="6">N-acetyl-gamma-glutamyl-phosphate reductase</fullName>
        <shortName evidence="6">AGPR</shortName>
        <ecNumber evidence="6">1.2.1.38</ecNumber>
    </recommendedName>
    <alternativeName>
        <fullName evidence="6">N-acetyl-glutamate semialdehyde dehydrogenase</fullName>
        <shortName evidence="6">NAGSA dehydrogenase</shortName>
    </alternativeName>
</protein>
<evidence type="ECO:0000256" key="1">
    <source>
        <dbReference type="ARBA" id="ARBA00022490"/>
    </source>
</evidence>
<keyword evidence="4 6" id="KW-0521">NADP</keyword>
<dbReference type="EC" id="1.2.1.38" evidence="6"/>
<feature type="active site" evidence="6 7">
    <location>
        <position position="151"/>
    </location>
</feature>
<accession>A0ABQ1IAY9</accession>
<keyword evidence="2 6" id="KW-0055">Arginine biosynthesis</keyword>
<dbReference type="Pfam" id="PF01118">
    <property type="entry name" value="Semialdhyde_dh"/>
    <property type="match status" value="1"/>
</dbReference>
<evidence type="ECO:0000256" key="3">
    <source>
        <dbReference type="ARBA" id="ARBA00022605"/>
    </source>
</evidence>
<dbReference type="PROSITE" id="PS01224">
    <property type="entry name" value="ARGC"/>
    <property type="match status" value="1"/>
</dbReference>
<dbReference type="PANTHER" id="PTHR32338:SF10">
    <property type="entry name" value="N-ACETYL-GAMMA-GLUTAMYL-PHOSPHATE REDUCTASE, CHLOROPLASTIC-RELATED"/>
    <property type="match status" value="1"/>
</dbReference>
<evidence type="ECO:0000259" key="8">
    <source>
        <dbReference type="SMART" id="SM00859"/>
    </source>
</evidence>